<organism evidence="4 5">
    <name type="scientific">Labrys miyagiensis</name>
    <dbReference type="NCBI Taxonomy" id="346912"/>
    <lineage>
        <taxon>Bacteria</taxon>
        <taxon>Pseudomonadati</taxon>
        <taxon>Pseudomonadota</taxon>
        <taxon>Alphaproteobacteria</taxon>
        <taxon>Hyphomicrobiales</taxon>
        <taxon>Xanthobacteraceae</taxon>
        <taxon>Labrys</taxon>
    </lineage>
</organism>
<dbReference type="HAMAP" id="MF_00791">
    <property type="entry name" value="ApaG"/>
    <property type="match status" value="1"/>
</dbReference>
<evidence type="ECO:0000313" key="4">
    <source>
        <dbReference type="EMBL" id="GLS18470.1"/>
    </source>
</evidence>
<dbReference type="InterPro" id="IPR023065">
    <property type="entry name" value="Uncharacterised_ApaG"/>
</dbReference>
<evidence type="ECO:0000259" key="3">
    <source>
        <dbReference type="PROSITE" id="PS51087"/>
    </source>
</evidence>
<accession>A0ABQ6CE87</accession>
<dbReference type="PANTHER" id="PTHR14289:SF16">
    <property type="entry name" value="POLYMERASE DELTA-INTERACTING PROTEIN 2"/>
    <property type="match status" value="1"/>
</dbReference>
<dbReference type="PROSITE" id="PS51087">
    <property type="entry name" value="APAG"/>
    <property type="match status" value="1"/>
</dbReference>
<comment type="caution">
    <text evidence="4">The sequence shown here is derived from an EMBL/GenBank/DDBJ whole genome shotgun (WGS) entry which is preliminary data.</text>
</comment>
<feature type="domain" description="ApaG" evidence="3">
    <location>
        <begin position="3"/>
        <end position="127"/>
    </location>
</feature>
<dbReference type="EMBL" id="BSPC01000011">
    <property type="protein sequence ID" value="GLS18470.1"/>
    <property type="molecule type" value="Genomic_DNA"/>
</dbReference>
<dbReference type="InterPro" id="IPR007474">
    <property type="entry name" value="ApaG_domain"/>
</dbReference>
<dbReference type="InterPro" id="IPR036767">
    <property type="entry name" value="ApaG_sf"/>
</dbReference>
<dbReference type="SUPFAM" id="SSF110069">
    <property type="entry name" value="ApaG-like"/>
    <property type="match status" value="1"/>
</dbReference>
<evidence type="ECO:0000256" key="1">
    <source>
        <dbReference type="ARBA" id="ARBA00017693"/>
    </source>
</evidence>
<sequence length="130" mass="14621">MYTRITRHIKVTVRPKYVPGESRPSDGRYFWAYTIEIVNMGPETVQLRSRAWQITDESGRREEVRGPGVIGQQPVLDPGERFEYTSGCPLGTPSGMMVGTYQMVADSGESFDVEIPAFSLDSPYAKRIVN</sequence>
<proteinExistence type="inferred from homology"/>
<evidence type="ECO:0000313" key="5">
    <source>
        <dbReference type="Proteomes" id="UP001156882"/>
    </source>
</evidence>
<keyword evidence="5" id="KW-1185">Reference proteome</keyword>
<dbReference type="Proteomes" id="UP001156882">
    <property type="component" value="Unassembled WGS sequence"/>
</dbReference>
<dbReference type="NCBIfam" id="NF003967">
    <property type="entry name" value="PRK05461.1"/>
    <property type="match status" value="1"/>
</dbReference>
<dbReference type="PANTHER" id="PTHR14289">
    <property type="entry name" value="F-BOX ONLY PROTEIN 3"/>
    <property type="match status" value="1"/>
</dbReference>
<reference evidence="5" key="1">
    <citation type="journal article" date="2019" name="Int. J. Syst. Evol. Microbiol.">
        <title>The Global Catalogue of Microorganisms (GCM) 10K type strain sequencing project: providing services to taxonomists for standard genome sequencing and annotation.</title>
        <authorList>
            <consortium name="The Broad Institute Genomics Platform"/>
            <consortium name="The Broad Institute Genome Sequencing Center for Infectious Disease"/>
            <person name="Wu L."/>
            <person name="Ma J."/>
        </authorList>
    </citation>
    <scope>NUCLEOTIDE SEQUENCE [LARGE SCALE GENOMIC DNA]</scope>
    <source>
        <strain evidence="5">NBRC 101365</strain>
    </source>
</reference>
<name>A0ABQ6CE87_9HYPH</name>
<dbReference type="Gene3D" id="2.60.40.1470">
    <property type="entry name" value="ApaG domain"/>
    <property type="match status" value="1"/>
</dbReference>
<evidence type="ECO:0000256" key="2">
    <source>
        <dbReference type="HAMAP-Rule" id="MF_00791"/>
    </source>
</evidence>
<dbReference type="RefSeq" id="WP_284311301.1">
    <property type="nucleotide sequence ID" value="NZ_BSPC01000011.1"/>
</dbReference>
<dbReference type="Pfam" id="PF04379">
    <property type="entry name" value="DUF525"/>
    <property type="match status" value="1"/>
</dbReference>
<protein>
    <recommendedName>
        <fullName evidence="1 2">Protein ApaG</fullName>
    </recommendedName>
</protein>
<gene>
    <name evidence="2 4" type="primary">apaG</name>
    <name evidence="4" type="ORF">GCM10007874_14870</name>
</gene>